<dbReference type="GO" id="GO:0003723">
    <property type="term" value="F:RNA binding"/>
    <property type="evidence" value="ECO:0007669"/>
    <property type="project" value="UniProtKB-UniRule"/>
</dbReference>
<dbReference type="RefSeq" id="WP_069364732.1">
    <property type="nucleotide sequence ID" value="NZ_CP012502.1"/>
</dbReference>
<evidence type="ECO:0000259" key="7">
    <source>
        <dbReference type="Pfam" id="PF01029"/>
    </source>
</evidence>
<dbReference type="HAMAP" id="MF_00073">
    <property type="entry name" value="NusB"/>
    <property type="match status" value="1"/>
</dbReference>
<evidence type="ECO:0000313" key="9">
    <source>
        <dbReference type="Proteomes" id="UP000094463"/>
    </source>
</evidence>
<keyword evidence="5 6" id="KW-0804">Transcription</keyword>
<dbReference type="EMBL" id="CP012502">
    <property type="protein sequence ID" value="AOM82669.1"/>
    <property type="molecule type" value="Genomic_DNA"/>
</dbReference>
<dbReference type="PANTHER" id="PTHR11078">
    <property type="entry name" value="N UTILIZATION SUBSTANCE PROTEIN B-RELATED"/>
    <property type="match status" value="1"/>
</dbReference>
<dbReference type="GO" id="GO:0005829">
    <property type="term" value="C:cytosol"/>
    <property type="evidence" value="ECO:0007669"/>
    <property type="project" value="TreeGrafter"/>
</dbReference>
<dbReference type="Proteomes" id="UP000094463">
    <property type="component" value="Chromosome"/>
</dbReference>
<dbReference type="SUPFAM" id="SSF48013">
    <property type="entry name" value="NusB-like"/>
    <property type="match status" value="1"/>
</dbReference>
<sequence length="134" mass="14978">MKRRVARIKAVQALYQVEMTDEPIDSAINNVLQDNEVTDPYLESVVQGVVDHLDELDDVLQASMDNWAIDRLARVDRAILRIALYEIMYSDDVPVNVGINEAIEIARGFSSDEEAGKFVNGVLSNAAKRLEEDA</sequence>
<evidence type="ECO:0000256" key="5">
    <source>
        <dbReference type="ARBA" id="ARBA00023163"/>
    </source>
</evidence>
<dbReference type="GO" id="GO:0006353">
    <property type="term" value="P:DNA-templated transcription termination"/>
    <property type="evidence" value="ECO:0007669"/>
    <property type="project" value="UniProtKB-UniRule"/>
</dbReference>
<evidence type="ECO:0000256" key="4">
    <source>
        <dbReference type="ARBA" id="ARBA00023015"/>
    </source>
</evidence>
<dbReference type="PANTHER" id="PTHR11078:SF3">
    <property type="entry name" value="ANTITERMINATION NUSB DOMAIN-CONTAINING PROTEIN"/>
    <property type="match status" value="1"/>
</dbReference>
<dbReference type="PATRIC" id="fig|632773.3.peg.1377"/>
<protein>
    <recommendedName>
        <fullName evidence="6">Transcription antitermination protein NusB</fullName>
    </recommendedName>
    <alternativeName>
        <fullName evidence="6">Antitermination factor NusB</fullName>
    </alternativeName>
</protein>
<evidence type="ECO:0000256" key="1">
    <source>
        <dbReference type="ARBA" id="ARBA00005952"/>
    </source>
</evidence>
<accession>A0A1D7QUL5</accession>
<comment type="function">
    <text evidence="6">Involved in transcription antitermination. Required for transcription of ribosomal RNA (rRNA) genes. Binds specifically to the boxA antiterminator sequence of the ribosomal RNA (rrn) operons.</text>
</comment>
<reference evidence="8 9" key="1">
    <citation type="submission" date="2015-08" db="EMBL/GenBank/DDBJ databases">
        <title>The complete genome sequence of Bacillus beveridgei MLTeJB.</title>
        <authorList>
            <person name="Hanson T.E."/>
            <person name="Mesa C."/>
            <person name="Basesman S.M."/>
            <person name="Oremland R.S."/>
        </authorList>
    </citation>
    <scope>NUCLEOTIDE SEQUENCE [LARGE SCALE GENOMIC DNA]</scope>
    <source>
        <strain evidence="8 9">MLTeJB</strain>
    </source>
</reference>
<proteinExistence type="inferred from homology"/>
<dbReference type="NCBIfam" id="TIGR01951">
    <property type="entry name" value="nusB"/>
    <property type="match status" value="1"/>
</dbReference>
<dbReference type="Pfam" id="PF01029">
    <property type="entry name" value="NusB"/>
    <property type="match status" value="1"/>
</dbReference>
<dbReference type="InterPro" id="IPR011605">
    <property type="entry name" value="NusB_fam"/>
</dbReference>
<feature type="domain" description="NusB/RsmB/TIM44" evidence="7">
    <location>
        <begin position="5"/>
        <end position="128"/>
    </location>
</feature>
<dbReference type="GO" id="GO:0031564">
    <property type="term" value="P:transcription antitermination"/>
    <property type="evidence" value="ECO:0007669"/>
    <property type="project" value="UniProtKB-KW"/>
</dbReference>
<keyword evidence="9" id="KW-1185">Reference proteome</keyword>
<organism evidence="8 9">
    <name type="scientific">Salisediminibacterium beveridgei</name>
    <dbReference type="NCBI Taxonomy" id="632773"/>
    <lineage>
        <taxon>Bacteria</taxon>
        <taxon>Bacillati</taxon>
        <taxon>Bacillota</taxon>
        <taxon>Bacilli</taxon>
        <taxon>Bacillales</taxon>
        <taxon>Bacillaceae</taxon>
        <taxon>Salisediminibacterium</taxon>
    </lineage>
</organism>
<evidence type="ECO:0000256" key="3">
    <source>
        <dbReference type="ARBA" id="ARBA00022884"/>
    </source>
</evidence>
<dbReference type="AlphaFoldDB" id="A0A1D7QUL5"/>
<evidence type="ECO:0000313" key="8">
    <source>
        <dbReference type="EMBL" id="AOM82669.1"/>
    </source>
</evidence>
<keyword evidence="3 6" id="KW-0694">RNA-binding</keyword>
<keyword evidence="2 6" id="KW-0889">Transcription antitermination</keyword>
<evidence type="ECO:0000256" key="2">
    <source>
        <dbReference type="ARBA" id="ARBA00022814"/>
    </source>
</evidence>
<dbReference type="InterPro" id="IPR035926">
    <property type="entry name" value="NusB-like_sf"/>
</dbReference>
<dbReference type="OrthoDB" id="9811381at2"/>
<gene>
    <name evidence="6 8" type="primary">nusB</name>
    <name evidence="8" type="ORF">BBEV_1304</name>
</gene>
<dbReference type="CDD" id="cd00619">
    <property type="entry name" value="Terminator_NusB"/>
    <property type="match status" value="1"/>
</dbReference>
<dbReference type="Gene3D" id="1.10.940.10">
    <property type="entry name" value="NusB-like"/>
    <property type="match status" value="1"/>
</dbReference>
<dbReference type="STRING" id="632773.BBEV_1304"/>
<keyword evidence="4 6" id="KW-0805">Transcription regulation</keyword>
<name>A0A1D7QUL5_9BACI</name>
<comment type="similarity">
    <text evidence="1 6">Belongs to the NusB family.</text>
</comment>
<dbReference type="InterPro" id="IPR006027">
    <property type="entry name" value="NusB_RsmB_TIM44"/>
</dbReference>
<dbReference type="KEGG" id="bbev:BBEV_1304"/>
<evidence type="ECO:0000256" key="6">
    <source>
        <dbReference type="HAMAP-Rule" id="MF_00073"/>
    </source>
</evidence>